<organism evidence="1 2">
    <name type="scientific">Mycobacterium phage Sbash</name>
    <dbReference type="NCBI Taxonomy" id="1567475"/>
    <lineage>
        <taxon>Viruses</taxon>
        <taxon>Duplodnaviria</taxon>
        <taxon>Heunggongvirae</taxon>
        <taxon>Uroviricota</taxon>
        <taxon>Caudoviricetes</taxon>
        <taxon>Chenonavirus</taxon>
        <taxon>Chenonavirus sbash</taxon>
    </lineage>
</organism>
<dbReference type="RefSeq" id="YP_009124667.1">
    <property type="nucleotide sequence ID" value="NC_026589.1"/>
</dbReference>
<evidence type="ECO:0000313" key="1">
    <source>
        <dbReference type="EMBL" id="AJA43315.1"/>
    </source>
</evidence>
<dbReference type="Proteomes" id="UP000031075">
    <property type="component" value="Segment"/>
</dbReference>
<protein>
    <submittedName>
        <fullName evidence="1">Tail assembly chaperone</fullName>
    </submittedName>
</protein>
<name>A0A0A7RVJ2_9CAUD</name>
<dbReference type="GeneID" id="23679428"/>
<accession>A0A0A7RVJ2</accession>
<gene>
    <name evidence="1" type="primary">14</name>
    <name evidence="1" type="ORF">PBI_SBASH_14</name>
</gene>
<dbReference type="EMBL" id="KP027201">
    <property type="protein sequence ID" value="AJA43315.1"/>
    <property type="molecule type" value="Genomic_DNA"/>
</dbReference>
<dbReference type="KEGG" id="vg:23679428"/>
<dbReference type="OrthoDB" id="13354at10239"/>
<sequence>MSDDKTLEGKHPIQAEAARAQATDYLGFMASQVYDLGGGETWELPNPQLMPPDMKRRYLEHLRFMAEDLDTEEKTDPITKQVREVQKWPLRKGGTLIVDEELLCIALMGTDVVADREAYLKDGTVPEVYAKFLKAGFTPGQINTTWQVMAKQLEDRRRADSKVLEAVALWCRYPDQLESDLKIHCYGTDIRWWHRGDRDEHGCLKLSSRLLLNLVRGLPEESEFKTHAAEPFGRDGDWSILKKMTAALHNEVAAYRASKYAGTEYEYEYDEFISPSEARERAQEQAAEEEFHDREFGKLLSIFN</sequence>
<reference evidence="1 2" key="1">
    <citation type="submission" date="2014-10" db="EMBL/GenBank/DDBJ databases">
        <authorList>
            <person name="Msani S."/>
            <person name="Brouckaert M.-A."/>
            <person name="Jacobs C."/>
            <person name="Mafu P."/>
            <person name="Moti D."/>
            <person name="Naeem M."/>
            <person name="Ntuli T."/>
            <person name="Mngomezulu K."/>
            <person name="Larsen M.H."/>
            <person name="Rubin E.J."/>
            <person name="Russell D.A."/>
            <person name="Guerrero C.A."/>
            <person name="Bowman C.A."/>
            <person name="Jacobs-Sera D."/>
            <person name="Hendrix R.W."/>
            <person name="Hatfull G.F."/>
        </authorList>
    </citation>
    <scope>NUCLEOTIDE SEQUENCE [LARGE SCALE GENOMIC DNA]</scope>
</reference>
<proteinExistence type="predicted"/>
<keyword evidence="2" id="KW-1185">Reference proteome</keyword>
<evidence type="ECO:0000313" key="2">
    <source>
        <dbReference type="Proteomes" id="UP000031075"/>
    </source>
</evidence>